<feature type="transmembrane region" description="Helical" evidence="2">
    <location>
        <begin position="96"/>
        <end position="121"/>
    </location>
</feature>
<dbReference type="InterPro" id="IPR001387">
    <property type="entry name" value="Cro/C1-type_HTH"/>
</dbReference>
<feature type="domain" description="HTH cro/C1-type" evidence="3">
    <location>
        <begin position="7"/>
        <end position="61"/>
    </location>
</feature>
<dbReference type="Pfam" id="PF01381">
    <property type="entry name" value="HTH_3"/>
    <property type="match status" value="1"/>
</dbReference>
<dbReference type="SUPFAM" id="SSF47413">
    <property type="entry name" value="lambda repressor-like DNA-binding domains"/>
    <property type="match status" value="1"/>
</dbReference>
<dbReference type="PROSITE" id="PS50943">
    <property type="entry name" value="HTH_CROC1"/>
    <property type="match status" value="1"/>
</dbReference>
<keyword evidence="2" id="KW-0472">Membrane</keyword>
<protein>
    <submittedName>
        <fullName evidence="4">Helix-turn-helix domain-containing protein</fullName>
    </submittedName>
</protein>
<keyword evidence="2" id="KW-0812">Transmembrane</keyword>
<dbReference type="GO" id="GO:0003677">
    <property type="term" value="F:DNA binding"/>
    <property type="evidence" value="ECO:0007669"/>
    <property type="project" value="UniProtKB-KW"/>
</dbReference>
<sequence length="187" mass="21411">MTFGEKLQSLRQRAGMSQDALAERLQVSRQAVSRWERDETMPETDKVVALADIFGVTTDYLLRLQLEQTKPEEKQPPPQERKDWVERFLAFSKRKWYLLGWVLIAWGVLDLVQLALFYLAYRGMLGGFTGLIGWDMAEMGGVNLLDVFPAGVLLFPALYAAVKIAAGVLVLYFGKRHVQKKREEEMQ</sequence>
<evidence type="ECO:0000256" key="1">
    <source>
        <dbReference type="ARBA" id="ARBA00023125"/>
    </source>
</evidence>
<evidence type="ECO:0000259" key="3">
    <source>
        <dbReference type="PROSITE" id="PS50943"/>
    </source>
</evidence>
<proteinExistence type="predicted"/>
<feature type="transmembrane region" description="Helical" evidence="2">
    <location>
        <begin position="147"/>
        <end position="173"/>
    </location>
</feature>
<dbReference type="Gene3D" id="1.10.260.40">
    <property type="entry name" value="lambda repressor-like DNA-binding domains"/>
    <property type="match status" value="1"/>
</dbReference>
<evidence type="ECO:0000313" key="5">
    <source>
        <dbReference type="Proteomes" id="UP000298642"/>
    </source>
</evidence>
<keyword evidence="1" id="KW-0238">DNA-binding</keyword>
<organism evidence="4 5">
    <name type="scientific">Dysosmobacter welbionis</name>
    <dbReference type="NCBI Taxonomy" id="2093857"/>
    <lineage>
        <taxon>Bacteria</taxon>
        <taxon>Bacillati</taxon>
        <taxon>Bacillota</taxon>
        <taxon>Clostridia</taxon>
        <taxon>Eubacteriales</taxon>
        <taxon>Oscillospiraceae</taxon>
        <taxon>Dysosmobacter</taxon>
    </lineage>
</organism>
<name>A0A4D7AEZ7_9FIRM</name>
<dbReference type="RefSeq" id="WP_136890664.1">
    <property type="nucleotide sequence ID" value="NZ_CAUWCU010000027.1"/>
</dbReference>
<keyword evidence="2" id="KW-1133">Transmembrane helix</keyword>
<evidence type="ECO:0000256" key="2">
    <source>
        <dbReference type="SAM" id="Phobius"/>
    </source>
</evidence>
<dbReference type="Proteomes" id="UP000298642">
    <property type="component" value="Chromosome"/>
</dbReference>
<evidence type="ECO:0000313" key="4">
    <source>
        <dbReference type="EMBL" id="QCI57934.1"/>
    </source>
</evidence>
<keyword evidence="5" id="KW-1185">Reference proteome</keyword>
<dbReference type="CDD" id="cd00093">
    <property type="entry name" value="HTH_XRE"/>
    <property type="match status" value="1"/>
</dbReference>
<dbReference type="PANTHER" id="PTHR46558:SF13">
    <property type="entry name" value="HTH-TYPE TRANSCRIPTIONAL REGULATOR IMMR"/>
    <property type="match status" value="1"/>
</dbReference>
<dbReference type="SMART" id="SM00530">
    <property type="entry name" value="HTH_XRE"/>
    <property type="match status" value="1"/>
</dbReference>
<accession>A0A4D7AEZ7</accession>
<dbReference type="PANTHER" id="PTHR46558">
    <property type="entry name" value="TRACRIPTIONAL REGULATORY PROTEIN-RELATED-RELATED"/>
    <property type="match status" value="1"/>
</dbReference>
<dbReference type="KEGG" id="obj:EIO64_00735"/>
<dbReference type="AlphaFoldDB" id="A0A4D7AEZ7"/>
<dbReference type="EMBL" id="CP034413">
    <property type="protein sequence ID" value="QCI57934.1"/>
    <property type="molecule type" value="Genomic_DNA"/>
</dbReference>
<reference evidence="5" key="1">
    <citation type="submission" date="2018-12" db="EMBL/GenBank/DDBJ databases">
        <title>Dusodibacter welbiota gen. nov., sp. nov., isolated from human faeces and emended description of the Oscillibacter genus.</title>
        <authorList>
            <person name="Le Roy T."/>
            <person name="Van der Smissen P."/>
            <person name="Delzenne N."/>
            <person name="Muccioli G."/>
            <person name="Collet J.F."/>
            <person name="Cani P.D."/>
        </authorList>
    </citation>
    <scope>NUCLEOTIDE SEQUENCE [LARGE SCALE GENOMIC DNA]</scope>
    <source>
        <strain evidence="5">J115</strain>
    </source>
</reference>
<gene>
    <name evidence="4" type="ORF">EIO64_00735</name>
</gene>
<dbReference type="InterPro" id="IPR010982">
    <property type="entry name" value="Lambda_DNA-bd_dom_sf"/>
</dbReference>